<comment type="caution">
    <text evidence="1">The sequence shown here is derived from an EMBL/GenBank/DDBJ whole genome shotgun (WGS) entry which is preliminary data.</text>
</comment>
<dbReference type="Pfam" id="PF09611">
    <property type="entry name" value="Cas_Csy1"/>
    <property type="match status" value="1"/>
</dbReference>
<sequence>MVDPAITTFFDERKAAWLKKNLTASMSQAEVREKEQECESVFTLKNWLPDAAKRAKSRAMTSHPSKFTHPSTGVGPKNIKNLTYVTPIICNAVLENDGFLRTGNVRLVDPIDSIGNAGELDVHEFLTLVMVDGRNLIQHLEQNTELALSLFTLPNIDETQNYASLKQGLLAMTSAGSDVVTSSKIKQVFFPTANQSDEKTAVTNSYHQLSILTASGVLFELRKRLDGMRFGDAIKLARDKKKNNQEHEGYCEIYNLTTIGYGGTQPQNISVLNSQNAGKAHLFMCASPQLKNRNMHFPNSDFFSQTVNYFQCKNQFYQLHKLYQRDDNNMHIRAERDEYYQSVIDHIIEKMWQVRSIALEQFNASENQLPSAQKTWLCEQDENKNLREGTDDWLDSIVKSVTTFLFYGYEKILGKKAIKLSDAEHKHMHKLVLLNKEALR</sequence>
<evidence type="ECO:0000313" key="1">
    <source>
        <dbReference type="EMBL" id="GAC19767.1"/>
    </source>
</evidence>
<evidence type="ECO:0000313" key="2">
    <source>
        <dbReference type="Proteomes" id="UP000006327"/>
    </source>
</evidence>
<name>K6YNL3_9ALTE</name>
<gene>
    <name evidence="1" type="ORF">GARC_2802</name>
</gene>
<reference evidence="1 2" key="1">
    <citation type="journal article" date="2017" name="Antonie Van Leeuwenhoek">
        <title>Rhizobium rhizosphaerae sp. nov., a novel species isolated from rice rhizosphere.</title>
        <authorList>
            <person name="Zhao J.J."/>
            <person name="Zhang J."/>
            <person name="Zhang R.J."/>
            <person name="Zhang C.W."/>
            <person name="Yin H.Q."/>
            <person name="Zhang X.X."/>
        </authorList>
    </citation>
    <scope>NUCLEOTIDE SEQUENCE [LARGE SCALE GENOMIC DNA]</scope>
    <source>
        <strain evidence="1 2">BSs20135</strain>
    </source>
</reference>
<dbReference type="EMBL" id="BAEO01000038">
    <property type="protein sequence ID" value="GAC19767.1"/>
    <property type="molecule type" value="Genomic_DNA"/>
</dbReference>
<dbReference type="Proteomes" id="UP000006327">
    <property type="component" value="Unassembled WGS sequence"/>
</dbReference>
<dbReference type="AlphaFoldDB" id="K6YNL3"/>
<keyword evidence="2" id="KW-1185">Reference proteome</keyword>
<proteinExistence type="predicted"/>
<dbReference type="InterPro" id="IPR013397">
    <property type="entry name" value="CRISPR-assoc_prot_Csy1"/>
</dbReference>
<dbReference type="eggNOG" id="ENOG502Z8VU">
    <property type="taxonomic scope" value="Bacteria"/>
</dbReference>
<accession>K6YNL3</accession>
<protein>
    <recommendedName>
        <fullName evidence="3">Type I-F CRISPR-associated protein Csy1</fullName>
    </recommendedName>
</protein>
<evidence type="ECO:0008006" key="3">
    <source>
        <dbReference type="Google" id="ProtNLM"/>
    </source>
</evidence>
<dbReference type="RefSeq" id="WP_007620986.1">
    <property type="nucleotide sequence ID" value="NZ_BAEO01000038.1"/>
</dbReference>
<dbReference type="OrthoDB" id="9815616at2"/>
<organism evidence="1 2">
    <name type="scientific">Paraglaciecola arctica BSs20135</name>
    <dbReference type="NCBI Taxonomy" id="493475"/>
    <lineage>
        <taxon>Bacteria</taxon>
        <taxon>Pseudomonadati</taxon>
        <taxon>Pseudomonadota</taxon>
        <taxon>Gammaproteobacteria</taxon>
        <taxon>Alteromonadales</taxon>
        <taxon>Alteromonadaceae</taxon>
        <taxon>Paraglaciecola</taxon>
    </lineage>
</organism>
<dbReference type="NCBIfam" id="TIGR02564">
    <property type="entry name" value="cas_Csy1"/>
    <property type="match status" value="1"/>
</dbReference>
<dbReference type="STRING" id="493475.GARC_2802"/>